<gene>
    <name evidence="1" type="ORF">GGR43_004496</name>
</gene>
<organism evidence="1 2">
    <name type="scientific">Sphingobium jiangsuense</name>
    <dbReference type="NCBI Taxonomy" id="870476"/>
    <lineage>
        <taxon>Bacteria</taxon>
        <taxon>Pseudomonadati</taxon>
        <taxon>Pseudomonadota</taxon>
        <taxon>Alphaproteobacteria</taxon>
        <taxon>Sphingomonadales</taxon>
        <taxon>Sphingomonadaceae</taxon>
        <taxon>Sphingobium</taxon>
    </lineage>
</organism>
<keyword evidence="2" id="KW-1185">Reference proteome</keyword>
<dbReference type="EMBL" id="JACIDT010000033">
    <property type="protein sequence ID" value="MBB3928751.1"/>
    <property type="molecule type" value="Genomic_DNA"/>
</dbReference>
<sequence>MGGRDHRDGRGGTCGSQGMVGEMTVDAKRLFDAIRAIKGAALTQADVDAVNAVLAAKQRSLSNPETFFAGVRKITGSLDQQQVDIINRLLSSAAHWGVGWLAYGLATAWHEARLKPIEEWGKGKGREYGKVNSTGKAPYGRGLVQLTWHANYERADAELGLSGALIKNYDLALDPEIAVQILVRGMEKGWFTGKSLATYIGAGRGALKEFTDARRIINGTDKAALIAGYAEKFQDALAAGGWA</sequence>
<evidence type="ECO:0000313" key="1">
    <source>
        <dbReference type="EMBL" id="MBB3928751.1"/>
    </source>
</evidence>
<dbReference type="InterPro" id="IPR023346">
    <property type="entry name" value="Lysozyme-like_dom_sf"/>
</dbReference>
<proteinExistence type="predicted"/>
<protein>
    <recommendedName>
        <fullName evidence="3">Chitinase</fullName>
    </recommendedName>
</protein>
<accession>A0A7W6FS13</accession>
<evidence type="ECO:0000313" key="2">
    <source>
        <dbReference type="Proteomes" id="UP000571950"/>
    </source>
</evidence>
<reference evidence="1 2" key="1">
    <citation type="submission" date="2020-08" db="EMBL/GenBank/DDBJ databases">
        <title>Genomic Encyclopedia of Type Strains, Phase IV (KMG-IV): sequencing the most valuable type-strain genomes for metagenomic binning, comparative biology and taxonomic classification.</title>
        <authorList>
            <person name="Goeker M."/>
        </authorList>
    </citation>
    <scope>NUCLEOTIDE SEQUENCE [LARGE SCALE GENOMIC DNA]</scope>
    <source>
        <strain evidence="1 2">DSM 26189</strain>
    </source>
</reference>
<dbReference type="AlphaFoldDB" id="A0A7W6FS13"/>
<dbReference type="SUPFAM" id="SSF53955">
    <property type="entry name" value="Lysozyme-like"/>
    <property type="match status" value="1"/>
</dbReference>
<dbReference type="Proteomes" id="UP000571950">
    <property type="component" value="Unassembled WGS sequence"/>
</dbReference>
<comment type="caution">
    <text evidence="1">The sequence shown here is derived from an EMBL/GenBank/DDBJ whole genome shotgun (WGS) entry which is preliminary data.</text>
</comment>
<name>A0A7W6FS13_9SPHN</name>
<dbReference type="RefSeq" id="WP_223177576.1">
    <property type="nucleotide sequence ID" value="NZ_BSPS01000191.1"/>
</dbReference>
<evidence type="ECO:0008006" key="3">
    <source>
        <dbReference type="Google" id="ProtNLM"/>
    </source>
</evidence>
<dbReference type="Gene3D" id="1.10.530.10">
    <property type="match status" value="1"/>
</dbReference>